<keyword evidence="3 7" id="KW-0347">Helicase</keyword>
<evidence type="ECO:0000256" key="1">
    <source>
        <dbReference type="ARBA" id="ARBA00022741"/>
    </source>
</evidence>
<evidence type="ECO:0000256" key="3">
    <source>
        <dbReference type="ARBA" id="ARBA00022806"/>
    </source>
</evidence>
<dbReference type="Pfam" id="PF13361">
    <property type="entry name" value="UvrD_C"/>
    <property type="match status" value="1"/>
</dbReference>
<sequence>MTPTDEQQAAVTAFATGRNLVLQAGAGTGKTSTLELLADSDRTRRGLYLAFNRAIKEAAALRFPTRVKCSTGHGLAYAVVGHQYRHRFGGARTPAWKTADLLGLSHKLTVNDRVFENTSLAYIAKQTVLRFCQSADKDIDTKHVPLQRGAEDPAVHQVLAATVLPYAQRAWSDVRDPAGSKLKVEHDHYLKVWQLTDPHIKADYILLDEAQDTNPALEYVLNLQRDHAQIVLVGDSAQQIYTWRGARDIMTDFDGTHLTLTQSFRFGPALAAEANRWLTLTRSPLRLTGHHATPTRLEEVKNPDVVLCRTNGGAMAEVLHQMESGRRVAMAGGGGTLRSLASAAEDLKKGRGTRHPELYLFRTWGEVQDYAENDPAGADLLPWVELVDELGTEAVMQAVDQLGSETTADVTVSTVHKAKGREWPAVRIGEDFTPPEEDELGRPGRIFRSEARLAYVAVTRARLQLDIGGSTNTPRVNQPRQNRPVSPPPGHKRTPGTASTSRKTGETWLICMIGPQAS</sequence>
<organism evidence="7 8">
    <name type="scientific">Streptomyces phaeoluteigriseus</name>
    <dbReference type="NCBI Taxonomy" id="114686"/>
    <lineage>
        <taxon>Bacteria</taxon>
        <taxon>Bacillati</taxon>
        <taxon>Actinomycetota</taxon>
        <taxon>Actinomycetes</taxon>
        <taxon>Kitasatosporales</taxon>
        <taxon>Streptomycetaceae</taxon>
        <taxon>Streptomyces</taxon>
        <taxon>Streptomyces aurantiacus group</taxon>
    </lineage>
</organism>
<protein>
    <submittedName>
        <fullName evidence="7">DNA helicase</fullName>
    </submittedName>
</protein>
<dbReference type="GO" id="GO:0000725">
    <property type="term" value="P:recombinational repair"/>
    <property type="evidence" value="ECO:0007669"/>
    <property type="project" value="TreeGrafter"/>
</dbReference>
<dbReference type="GO" id="GO:0016787">
    <property type="term" value="F:hydrolase activity"/>
    <property type="evidence" value="ECO:0007669"/>
    <property type="project" value="UniProtKB-KW"/>
</dbReference>
<name>A0A1V6MHU9_9ACTN</name>
<dbReference type="InterPro" id="IPR000212">
    <property type="entry name" value="DNA_helicase_UvrD/REP"/>
</dbReference>
<feature type="compositionally biased region" description="Polar residues" evidence="5">
    <location>
        <begin position="469"/>
        <end position="484"/>
    </location>
</feature>
<keyword evidence="4" id="KW-0067">ATP-binding</keyword>
<dbReference type="SUPFAM" id="SSF52540">
    <property type="entry name" value="P-loop containing nucleoside triphosphate hydrolases"/>
    <property type="match status" value="1"/>
</dbReference>
<dbReference type="Gene3D" id="3.40.50.300">
    <property type="entry name" value="P-loop containing nucleotide triphosphate hydrolases"/>
    <property type="match status" value="2"/>
</dbReference>
<evidence type="ECO:0000256" key="2">
    <source>
        <dbReference type="ARBA" id="ARBA00022801"/>
    </source>
</evidence>
<feature type="domain" description="UvrD-like helicase C-terminal" evidence="6">
    <location>
        <begin position="391"/>
        <end position="466"/>
    </location>
</feature>
<dbReference type="GO" id="GO:0005829">
    <property type="term" value="C:cytosol"/>
    <property type="evidence" value="ECO:0007669"/>
    <property type="project" value="TreeGrafter"/>
</dbReference>
<dbReference type="InterPro" id="IPR027417">
    <property type="entry name" value="P-loop_NTPase"/>
</dbReference>
<dbReference type="STRING" id="114686.BM536_037695"/>
<keyword evidence="1" id="KW-0547">Nucleotide-binding</keyword>
<proteinExistence type="predicted"/>
<dbReference type="PANTHER" id="PTHR11070:SF30">
    <property type="entry name" value="F-BOX DNA HELICASE 1"/>
    <property type="match status" value="1"/>
</dbReference>
<dbReference type="Pfam" id="PF13245">
    <property type="entry name" value="AAA_19"/>
    <property type="match status" value="1"/>
</dbReference>
<reference evidence="8" key="1">
    <citation type="submission" date="2016-11" db="EMBL/GenBank/DDBJ databases">
        <authorList>
            <person name="Schniete J.K."/>
            <person name="Salih T."/>
            <person name="Algora Gallardo L."/>
            <person name="Martinez Fernandez S."/>
            <person name="Herron P.R."/>
        </authorList>
    </citation>
    <scope>NUCLEOTIDE SEQUENCE [LARGE SCALE GENOMIC DNA]</scope>
    <source>
        <strain evidence="8">DSM 41896</strain>
    </source>
</reference>
<evidence type="ECO:0000313" key="7">
    <source>
        <dbReference type="EMBL" id="OQD51862.1"/>
    </source>
</evidence>
<dbReference type="GO" id="GO:0043138">
    <property type="term" value="F:3'-5' DNA helicase activity"/>
    <property type="evidence" value="ECO:0007669"/>
    <property type="project" value="TreeGrafter"/>
</dbReference>
<dbReference type="PANTHER" id="PTHR11070">
    <property type="entry name" value="UVRD / RECB / PCRA DNA HELICASE FAMILY MEMBER"/>
    <property type="match status" value="1"/>
</dbReference>
<dbReference type="AlphaFoldDB" id="A0A1V6MHU9"/>
<feature type="region of interest" description="Disordered" evidence="5">
    <location>
        <begin position="466"/>
        <end position="507"/>
    </location>
</feature>
<evidence type="ECO:0000256" key="4">
    <source>
        <dbReference type="ARBA" id="ARBA00022840"/>
    </source>
</evidence>
<keyword evidence="2" id="KW-0378">Hydrolase</keyword>
<evidence type="ECO:0000259" key="6">
    <source>
        <dbReference type="Pfam" id="PF13361"/>
    </source>
</evidence>
<accession>A0A1V6MHU9</accession>
<dbReference type="InterPro" id="IPR014017">
    <property type="entry name" value="DNA_helicase_UvrD-like_C"/>
</dbReference>
<gene>
    <name evidence="7" type="ORF">BM536_037695</name>
</gene>
<dbReference type="GO" id="GO:0003677">
    <property type="term" value="F:DNA binding"/>
    <property type="evidence" value="ECO:0007669"/>
    <property type="project" value="InterPro"/>
</dbReference>
<dbReference type="GO" id="GO:0005524">
    <property type="term" value="F:ATP binding"/>
    <property type="evidence" value="ECO:0007669"/>
    <property type="project" value="UniProtKB-KW"/>
</dbReference>
<reference evidence="7 8" key="2">
    <citation type="submission" date="2017-02" db="EMBL/GenBank/DDBJ databases">
        <title>Draft genome sequence of Streptomyces phaeoluteigriseus type strain DSM41896.</title>
        <authorList>
            <person name="Salih T.S."/>
            <person name="Algora Gallardo L."/>
            <person name="Melo Santos T."/>
            <person name="Filgueira Martinez S."/>
            <person name="Herron P.R."/>
        </authorList>
    </citation>
    <scope>NUCLEOTIDE SEQUENCE [LARGE SCALE GENOMIC DNA]</scope>
    <source>
        <strain evidence="7 8">DSM 41896</strain>
    </source>
</reference>
<evidence type="ECO:0000256" key="5">
    <source>
        <dbReference type="SAM" id="MobiDB-lite"/>
    </source>
</evidence>
<evidence type="ECO:0000313" key="8">
    <source>
        <dbReference type="Proteomes" id="UP000184286"/>
    </source>
</evidence>
<comment type="caution">
    <text evidence="7">The sequence shown here is derived from an EMBL/GenBank/DDBJ whole genome shotgun (WGS) entry which is preliminary data.</text>
</comment>
<dbReference type="Proteomes" id="UP000184286">
    <property type="component" value="Unassembled WGS sequence"/>
</dbReference>
<dbReference type="EMBL" id="MPOH02000045">
    <property type="protein sequence ID" value="OQD51862.1"/>
    <property type="molecule type" value="Genomic_DNA"/>
</dbReference>
<dbReference type="GO" id="GO:0033202">
    <property type="term" value="C:DNA helicase complex"/>
    <property type="evidence" value="ECO:0007669"/>
    <property type="project" value="TreeGrafter"/>
</dbReference>